<dbReference type="EMBL" id="PKPP01007791">
    <property type="protein sequence ID" value="PWA52444.1"/>
    <property type="molecule type" value="Genomic_DNA"/>
</dbReference>
<dbReference type="Proteomes" id="UP000245207">
    <property type="component" value="Unassembled WGS sequence"/>
</dbReference>
<comment type="caution">
    <text evidence="3">Lacks conserved residue(s) required for the propagation of feature annotation.</text>
</comment>
<keyword evidence="1" id="KW-0805">Transcription regulation</keyword>
<proteinExistence type="inferred from homology"/>
<evidence type="ECO:0000256" key="2">
    <source>
        <dbReference type="ARBA" id="ARBA00023163"/>
    </source>
</evidence>
<feature type="region of interest" description="SAW" evidence="3">
    <location>
        <begin position="537"/>
        <end position="609"/>
    </location>
</feature>
<evidence type="ECO:0000256" key="3">
    <source>
        <dbReference type="PROSITE-ProRule" id="PRU01191"/>
    </source>
</evidence>
<reference evidence="4 5" key="1">
    <citation type="journal article" date="2018" name="Mol. Plant">
        <title>The genome of Artemisia annua provides insight into the evolution of Asteraceae family and artemisinin biosynthesis.</title>
        <authorList>
            <person name="Shen Q."/>
            <person name="Zhang L."/>
            <person name="Liao Z."/>
            <person name="Wang S."/>
            <person name="Yan T."/>
            <person name="Shi P."/>
            <person name="Liu M."/>
            <person name="Fu X."/>
            <person name="Pan Q."/>
            <person name="Wang Y."/>
            <person name="Lv Z."/>
            <person name="Lu X."/>
            <person name="Zhang F."/>
            <person name="Jiang W."/>
            <person name="Ma Y."/>
            <person name="Chen M."/>
            <person name="Hao X."/>
            <person name="Li L."/>
            <person name="Tang Y."/>
            <person name="Lv G."/>
            <person name="Zhou Y."/>
            <person name="Sun X."/>
            <person name="Brodelius P.E."/>
            <person name="Rose J.K.C."/>
            <person name="Tang K."/>
        </authorList>
    </citation>
    <scope>NUCLEOTIDE SEQUENCE [LARGE SCALE GENOMIC DNA]</scope>
    <source>
        <strain evidence="5">cv. Huhao1</strain>
        <tissue evidence="4">Leaf</tissue>
    </source>
</reference>
<name>A0A2U1LTY6_ARTAN</name>
<evidence type="ECO:0000313" key="4">
    <source>
        <dbReference type="EMBL" id="PWA52444.1"/>
    </source>
</evidence>
<keyword evidence="5" id="KW-1185">Reference proteome</keyword>
<dbReference type="PANTHER" id="PTHR31636">
    <property type="entry name" value="OSJNBA0084A10.13 PROTEIN-RELATED"/>
    <property type="match status" value="1"/>
</dbReference>
<keyword evidence="2" id="KW-0804">Transcription</keyword>
<evidence type="ECO:0000313" key="5">
    <source>
        <dbReference type="Proteomes" id="UP000245207"/>
    </source>
</evidence>
<dbReference type="InterPro" id="IPR005202">
    <property type="entry name" value="TF_GRAS"/>
</dbReference>
<comment type="caution">
    <text evidence="4">The sequence shown here is derived from an EMBL/GenBank/DDBJ whole genome shotgun (WGS) entry which is preliminary data.</text>
</comment>
<dbReference type="Pfam" id="PF03514">
    <property type="entry name" value="GRAS"/>
    <property type="match status" value="1"/>
</dbReference>
<comment type="similarity">
    <text evidence="3">Belongs to the GRAS family.</text>
</comment>
<protein>
    <submittedName>
        <fullName evidence="4">GRAS protein</fullName>
    </submittedName>
</protein>
<dbReference type="PROSITE" id="PS50985">
    <property type="entry name" value="GRAS"/>
    <property type="match status" value="1"/>
</dbReference>
<feature type="short sequence motif" description="VHIID" evidence="3">
    <location>
        <begin position="342"/>
        <end position="346"/>
    </location>
</feature>
<accession>A0A2U1LTY6</accession>
<sequence>MSTGYPNGHAHQDYYNNINMTINNNNNNVNNILNGRSMSTYRSPLAGILAGRQDLIGKRSLAEFQHQQHQQQQLLLQQQASFYLRNVKPRSYSSNNNNLADFSTSSALSNVPRYGVPVMQNYSNNNLGMMGNNNYQNTLRTGSYSLPAPVKQTQQALVTNNENNNNNNHMMKQLQELEKQLLLDDEDVENDVSGVTNSEWSEMMSPPVILTKAENILSPSPTSSSSSSCASTSASPAAPVNIPQLLTEAAGAITDGKQDTASEILTRVSQYSNARGTPEQRMCFYITTALKTRMSVNEPKTTSDLYGKDHILSTQLLYDKSPCFKLGFIAANNAILEAGKKVHVLDFDIGDGVQYVYLLNEVAAAREAREARGDDIQTPFTLKLTTMADFGNGGVERLKLVGEGLKELANKLGVTFSYNVLNLKLCEIDTTSLAVENDEVLVVNFAFKLFRLPDESVTTENLRDEVLRRVKGLSPALVTVVEQELNGNTASFETRVSQACGYYLALLESLDATIGRDHSDRVKIDEGLSRKIMNSVACEGRDRVERCEVFGKWRVRMSMAGFKPKAMSQLGDKVSSVTRGNPGFTVKEEGGGINLGWMGRTLTVASAWH</sequence>
<dbReference type="OrthoDB" id="677896at2759"/>
<dbReference type="AlphaFoldDB" id="A0A2U1LTY6"/>
<dbReference type="STRING" id="35608.A0A2U1LTY6"/>
<gene>
    <name evidence="4" type="ORF">CTI12_AA454770</name>
</gene>
<evidence type="ECO:0000256" key="1">
    <source>
        <dbReference type="ARBA" id="ARBA00023015"/>
    </source>
</evidence>
<feature type="region of interest" description="Leucine repeat II (LRII)" evidence="3">
    <location>
        <begin position="400"/>
        <end position="432"/>
    </location>
</feature>
<organism evidence="4 5">
    <name type="scientific">Artemisia annua</name>
    <name type="common">Sweet wormwood</name>
    <dbReference type="NCBI Taxonomy" id="35608"/>
    <lineage>
        <taxon>Eukaryota</taxon>
        <taxon>Viridiplantae</taxon>
        <taxon>Streptophyta</taxon>
        <taxon>Embryophyta</taxon>
        <taxon>Tracheophyta</taxon>
        <taxon>Spermatophyta</taxon>
        <taxon>Magnoliopsida</taxon>
        <taxon>eudicotyledons</taxon>
        <taxon>Gunneridae</taxon>
        <taxon>Pentapetalae</taxon>
        <taxon>asterids</taxon>
        <taxon>campanulids</taxon>
        <taxon>Asterales</taxon>
        <taxon>Asteraceae</taxon>
        <taxon>Asteroideae</taxon>
        <taxon>Anthemideae</taxon>
        <taxon>Artemisiinae</taxon>
        <taxon>Artemisia</taxon>
    </lineage>
</organism>